<name>A0A7Y0PPS8_9BACI</name>
<evidence type="ECO:0000256" key="4">
    <source>
        <dbReference type="ARBA" id="ARBA00022692"/>
    </source>
</evidence>
<evidence type="ECO:0000256" key="2">
    <source>
        <dbReference type="ARBA" id="ARBA00022475"/>
    </source>
</evidence>
<dbReference type="GO" id="GO:0005886">
    <property type="term" value="C:plasma membrane"/>
    <property type="evidence" value="ECO:0007669"/>
    <property type="project" value="UniProtKB-SubCell"/>
</dbReference>
<dbReference type="CDD" id="cd09112">
    <property type="entry name" value="PLDc_CLS_2"/>
    <property type="match status" value="1"/>
</dbReference>
<feature type="transmembrane region" description="Helical" evidence="9">
    <location>
        <begin position="6"/>
        <end position="25"/>
    </location>
</feature>
<organism evidence="11 12">
    <name type="scientific">Niallia alba</name>
    <dbReference type="NCBI Taxonomy" id="2729105"/>
    <lineage>
        <taxon>Bacteria</taxon>
        <taxon>Bacillati</taxon>
        <taxon>Bacillota</taxon>
        <taxon>Bacilli</taxon>
        <taxon>Bacillales</taxon>
        <taxon>Bacillaceae</taxon>
        <taxon>Niallia</taxon>
    </lineage>
</organism>
<feature type="domain" description="PLD phosphodiesterase" evidence="10">
    <location>
        <begin position="313"/>
        <end position="340"/>
    </location>
</feature>
<keyword evidence="4 9" id="KW-0812">Transmembrane</keyword>
<evidence type="ECO:0000256" key="6">
    <source>
        <dbReference type="ARBA" id="ARBA00022989"/>
    </source>
</evidence>
<sequence>MKTFLIIISIIAILIFLLFIDFQLGKRAQQKKTDRKNYPFRYTNFHIYSDGTELFPALFQTIKEANSHVHVLFYTIKTDSISTEFLNLLETKAHEGVEVRLILDWLGSIKIRKKIRENLKKAGVQFAFCQLPTFPYLFYSLQVRNHRKIAIIDGKVGFMGGFNIGKDYIHANFKLSPWRDYHLQLTGEGVDDLQREFLIDWLKAFKVNLLQNPIYFPMQQKGESRHQLIPTQGVYLEEIICNLVKNSKKSLFIATPYFIPSKRITEELVRALHRNVSITILIPDKADHMLVKEASFPYLRSLIGNGASVYQYLNGFFHGKLINVDNEIIIIGSSNFDRRSIFLNHELNCCIYDPVFIEKMNKITEMDLQQAKELSLEGLNTITMRSKLKEWVSRLFAPFL</sequence>
<keyword evidence="2" id="KW-1003">Cell membrane</keyword>
<evidence type="ECO:0000313" key="12">
    <source>
        <dbReference type="Proteomes" id="UP000588491"/>
    </source>
</evidence>
<evidence type="ECO:0000313" key="11">
    <source>
        <dbReference type="EMBL" id="NMO79741.1"/>
    </source>
</evidence>
<evidence type="ECO:0000256" key="7">
    <source>
        <dbReference type="ARBA" id="ARBA00023136"/>
    </source>
</evidence>
<keyword evidence="6 9" id="KW-1133">Transmembrane helix</keyword>
<dbReference type="RefSeq" id="WP_169189396.1">
    <property type="nucleotide sequence ID" value="NZ_JABBPK010000001.1"/>
</dbReference>
<feature type="domain" description="PLD phosphodiesterase" evidence="10">
    <location>
        <begin position="141"/>
        <end position="168"/>
    </location>
</feature>
<proteinExistence type="predicted"/>
<dbReference type="AlphaFoldDB" id="A0A7Y0PPS8"/>
<protein>
    <recommendedName>
        <fullName evidence="8">Cardiolipin synthase</fullName>
        <ecNumber evidence="8">2.7.8.-</ecNumber>
    </recommendedName>
</protein>
<dbReference type="PANTHER" id="PTHR21248:SF7">
    <property type="entry name" value="MINOR CARDIOLIPIN SYNTHASE CLSB"/>
    <property type="match status" value="1"/>
</dbReference>
<dbReference type="EC" id="2.7.8.-" evidence="8"/>
<evidence type="ECO:0000256" key="5">
    <source>
        <dbReference type="ARBA" id="ARBA00022737"/>
    </source>
</evidence>
<evidence type="ECO:0000256" key="3">
    <source>
        <dbReference type="ARBA" id="ARBA00022679"/>
    </source>
</evidence>
<comment type="subcellular location">
    <subcellularLocation>
        <location evidence="1">Cell membrane</location>
    </subcellularLocation>
</comment>
<evidence type="ECO:0000256" key="9">
    <source>
        <dbReference type="SAM" id="Phobius"/>
    </source>
</evidence>
<evidence type="ECO:0000256" key="8">
    <source>
        <dbReference type="NCBIfam" id="TIGR04265"/>
    </source>
</evidence>
<keyword evidence="7 9" id="KW-0472">Membrane</keyword>
<evidence type="ECO:0000256" key="1">
    <source>
        <dbReference type="ARBA" id="ARBA00004236"/>
    </source>
</evidence>
<dbReference type="Gene3D" id="3.30.870.10">
    <property type="entry name" value="Endonuclease Chain A"/>
    <property type="match status" value="2"/>
</dbReference>
<dbReference type="SUPFAM" id="SSF56024">
    <property type="entry name" value="Phospholipase D/nuclease"/>
    <property type="match status" value="2"/>
</dbReference>
<dbReference type="SMART" id="SM00155">
    <property type="entry name" value="PLDc"/>
    <property type="match status" value="2"/>
</dbReference>
<keyword evidence="3" id="KW-0808">Transferase</keyword>
<dbReference type="CDD" id="cd09110">
    <property type="entry name" value="PLDc_CLS_1"/>
    <property type="match status" value="1"/>
</dbReference>
<gene>
    <name evidence="11" type="primary">cls</name>
    <name evidence="11" type="ORF">HHU08_22690</name>
</gene>
<dbReference type="NCBIfam" id="TIGR04265">
    <property type="entry name" value="bac_cardiolipin"/>
    <property type="match status" value="1"/>
</dbReference>
<comment type="caution">
    <text evidence="11">The sequence shown here is derived from an EMBL/GenBank/DDBJ whole genome shotgun (WGS) entry which is preliminary data.</text>
</comment>
<keyword evidence="5" id="KW-0677">Repeat</keyword>
<reference evidence="11 12" key="1">
    <citation type="submission" date="2020-04" db="EMBL/GenBank/DDBJ databases">
        <title>Bacillus sp. UniB3 isolated from commercial digestive syrup.</title>
        <authorList>
            <person name="Thorat V."/>
            <person name="Kirdat K."/>
            <person name="Tiwarekar B."/>
            <person name="Yadav A."/>
        </authorList>
    </citation>
    <scope>NUCLEOTIDE SEQUENCE [LARGE SCALE GENOMIC DNA]</scope>
    <source>
        <strain evidence="11 12">UniB3</strain>
    </source>
</reference>
<keyword evidence="12" id="KW-1185">Reference proteome</keyword>
<dbReference type="PIRSF" id="PIRSF000850">
    <property type="entry name" value="Phospholipase_D_PSS"/>
    <property type="match status" value="1"/>
</dbReference>
<dbReference type="Proteomes" id="UP000588491">
    <property type="component" value="Unassembled WGS sequence"/>
</dbReference>
<accession>A0A7Y0PPS8</accession>
<dbReference type="InterPro" id="IPR001736">
    <property type="entry name" value="PLipase_D/transphosphatidylase"/>
</dbReference>
<dbReference type="EMBL" id="JABBPK010000001">
    <property type="protein sequence ID" value="NMO79741.1"/>
    <property type="molecule type" value="Genomic_DNA"/>
</dbReference>
<dbReference type="Pfam" id="PF13091">
    <property type="entry name" value="PLDc_2"/>
    <property type="match status" value="2"/>
</dbReference>
<dbReference type="InterPro" id="IPR025202">
    <property type="entry name" value="PLD-like_dom"/>
</dbReference>
<dbReference type="InterPro" id="IPR022924">
    <property type="entry name" value="Cardiolipin_synthase"/>
</dbReference>
<dbReference type="GO" id="GO:0008808">
    <property type="term" value="F:cardiolipin synthase activity"/>
    <property type="evidence" value="ECO:0007669"/>
    <property type="project" value="UniProtKB-UniRule"/>
</dbReference>
<evidence type="ECO:0000259" key="10">
    <source>
        <dbReference type="PROSITE" id="PS50035"/>
    </source>
</evidence>
<dbReference type="GO" id="GO:0032049">
    <property type="term" value="P:cardiolipin biosynthetic process"/>
    <property type="evidence" value="ECO:0007669"/>
    <property type="project" value="UniProtKB-UniRule"/>
</dbReference>
<dbReference type="PANTHER" id="PTHR21248">
    <property type="entry name" value="CARDIOLIPIN SYNTHASE"/>
    <property type="match status" value="1"/>
</dbReference>
<dbReference type="PROSITE" id="PS50035">
    <property type="entry name" value="PLD"/>
    <property type="match status" value="2"/>
</dbReference>